<dbReference type="NCBIfam" id="TIGR01587">
    <property type="entry name" value="cas3_core"/>
    <property type="match status" value="1"/>
</dbReference>
<organism evidence="12 13">
    <name type="scientific">Clostridium punense</name>
    <dbReference type="NCBI Taxonomy" id="1054297"/>
    <lineage>
        <taxon>Bacteria</taxon>
        <taxon>Bacillati</taxon>
        <taxon>Bacillota</taxon>
        <taxon>Clostridia</taxon>
        <taxon>Eubacteriales</taxon>
        <taxon>Clostridiaceae</taxon>
        <taxon>Clostridium</taxon>
    </lineage>
</organism>
<dbReference type="SMART" id="SM00490">
    <property type="entry name" value="HELICc"/>
    <property type="match status" value="1"/>
</dbReference>
<sequence length="864" mass="101722">MYFENVEKFNLKNNLSNSDFIFAHKNEQGNETLENHMELCLEYFYKIVQAKNLDQVFKNLEQELLGEQDIEGRKLFKEILLNTIYMHDLGKINCNFQYKKLNNPALNNKEGLKFNNSNHSLLSSLIFMNYFYKKIRDNKSLSSNIRNKLIGFMVINSYIISKHHTGLDSFQDFKNKFTNIDGEGRRLYNEEMAMFNKIYKEEIEFTEKNNLMKKMLNLAEKQMFSRDETNDDKQIYRFIYTRLMLSLLIACDFYSTGDFMKGCKVSNFGEIKEIHKFYDVFKATEVCKGIRSYEKNSYGSLKELDKVKDINILRNEMFLDADAKLTENINKSIFYLEAPTGSGKSNVALNLSFKLIEEDKLINKIFYVYPFNTLVEQNIKSLEKIFEQREEIMKDIAVINSVVPIKERNIEEGDEWKKLDYDKSLLDRQFLNYPVVLTTHVSIFNYLFGTSKDNLFPLFQMANSVVVLDEIQSYKNSIWKEIIMFLNLYSKTLNMKFIIMSATLPNFNKLIEDEKIAIKLIDNRDKYFKHPIFKDRVGLDFSLLDEEVNLEDLRNHVTTTGKNNDKNILIEFIKKETATTFYNYLNDYYGETSESGKSEREILLITGDDNSIDRNKIIDKVKNEKNIILVATQVIEAGVDIDMDIGYKDISMLDSEEQFLGRINRSCRKSDCKVYLFNFDEAASIYRGDFRKEKSVTLASKEMRTVLLDKDFSVFYDEILDRINKSGEKLNDNNFKVFRDEVIGSLDFFMVRERMELIDDKKNEVTVFLTRTIELEDGSKLEGEAVWKEYEELLRNNLIDYSQKKVELSKVTSKLNYFIYKVNTRDFTYEDRIGDIYKIDNGENYFTNGKFDRKKFSKGIGEFI</sequence>
<keyword evidence="13" id="KW-1185">Reference proteome</keyword>
<dbReference type="InterPro" id="IPR038257">
    <property type="entry name" value="CRISPR-assoc_Cas3_HD_sf"/>
</dbReference>
<name>A0ABS4K6N4_9CLOT</name>
<dbReference type="Pfam" id="PF00270">
    <property type="entry name" value="DEAD"/>
    <property type="match status" value="1"/>
</dbReference>
<evidence type="ECO:0000256" key="3">
    <source>
        <dbReference type="ARBA" id="ARBA00022722"/>
    </source>
</evidence>
<keyword evidence="9" id="KW-0051">Antiviral defense</keyword>
<dbReference type="RefSeq" id="WP_209649669.1">
    <property type="nucleotide sequence ID" value="NZ_JAGGLL010000021.1"/>
</dbReference>
<dbReference type="PROSITE" id="PS51192">
    <property type="entry name" value="HELICASE_ATP_BIND_1"/>
    <property type="match status" value="1"/>
</dbReference>
<feature type="domain" description="Helicase ATP-binding" evidence="10">
    <location>
        <begin position="325"/>
        <end position="522"/>
    </location>
</feature>
<comment type="similarity">
    <text evidence="1">In the N-terminal section; belongs to the CRISPR-associated nuclease Cas3-HD family.</text>
</comment>
<gene>
    <name evidence="12" type="ORF">J2Z44_002760</name>
</gene>
<evidence type="ECO:0000256" key="7">
    <source>
        <dbReference type="ARBA" id="ARBA00022806"/>
    </source>
</evidence>
<comment type="caution">
    <text evidence="12">The sequence shown here is derived from an EMBL/GenBank/DDBJ whole genome shotgun (WGS) entry which is preliminary data.</text>
</comment>
<evidence type="ECO:0000259" key="10">
    <source>
        <dbReference type="PROSITE" id="PS51192"/>
    </source>
</evidence>
<dbReference type="PROSITE" id="PS51643">
    <property type="entry name" value="HD_CAS3"/>
    <property type="match status" value="1"/>
</dbReference>
<dbReference type="InterPro" id="IPR011545">
    <property type="entry name" value="DEAD/DEAH_box_helicase_dom"/>
</dbReference>
<dbReference type="InterPro" id="IPR027417">
    <property type="entry name" value="P-loop_NTPase"/>
</dbReference>
<evidence type="ECO:0000313" key="12">
    <source>
        <dbReference type="EMBL" id="MBP2022935.1"/>
    </source>
</evidence>
<dbReference type="Pfam" id="PF22590">
    <property type="entry name" value="Cas3-like_C_2"/>
    <property type="match status" value="1"/>
</dbReference>
<dbReference type="EMBL" id="JAGGLL010000021">
    <property type="protein sequence ID" value="MBP2022935.1"/>
    <property type="molecule type" value="Genomic_DNA"/>
</dbReference>
<dbReference type="SMART" id="SM00487">
    <property type="entry name" value="DEXDc"/>
    <property type="match status" value="1"/>
</dbReference>
<evidence type="ECO:0000256" key="1">
    <source>
        <dbReference type="ARBA" id="ARBA00006847"/>
    </source>
</evidence>
<evidence type="ECO:0000256" key="2">
    <source>
        <dbReference type="ARBA" id="ARBA00009046"/>
    </source>
</evidence>
<dbReference type="Gene3D" id="1.10.3210.30">
    <property type="match status" value="1"/>
</dbReference>
<keyword evidence="12" id="KW-0255">Endonuclease</keyword>
<keyword evidence="4" id="KW-0479">Metal-binding</keyword>
<comment type="similarity">
    <text evidence="2">In the central section; belongs to the CRISPR-associated helicase Cas3 family.</text>
</comment>
<dbReference type="Proteomes" id="UP001519308">
    <property type="component" value="Unassembled WGS sequence"/>
</dbReference>
<dbReference type="NCBIfam" id="TIGR01596">
    <property type="entry name" value="cas3_HD"/>
    <property type="match status" value="1"/>
</dbReference>
<dbReference type="InterPro" id="IPR006483">
    <property type="entry name" value="CRISPR-assoc_Cas3_HD"/>
</dbReference>
<keyword evidence="7" id="KW-0347">Helicase</keyword>
<dbReference type="InterPro" id="IPR006474">
    <property type="entry name" value="Helicase_Cas3_CRISPR-ass_core"/>
</dbReference>
<feature type="domain" description="HD Cas3-type" evidence="11">
    <location>
        <begin position="26"/>
        <end position="254"/>
    </location>
</feature>
<dbReference type="Gene3D" id="3.40.50.300">
    <property type="entry name" value="P-loop containing nucleotide triphosphate hydrolases"/>
    <property type="match status" value="2"/>
</dbReference>
<dbReference type="EC" id="3.6.4.-" evidence="12"/>
<reference evidence="12 13" key="1">
    <citation type="submission" date="2021-03" db="EMBL/GenBank/DDBJ databases">
        <title>Genomic Encyclopedia of Type Strains, Phase IV (KMG-IV): sequencing the most valuable type-strain genomes for metagenomic binning, comparative biology and taxonomic classification.</title>
        <authorList>
            <person name="Goeker M."/>
        </authorList>
    </citation>
    <scope>NUCLEOTIDE SEQUENCE [LARGE SCALE GENOMIC DNA]</scope>
    <source>
        <strain evidence="12 13">DSM 28650</strain>
    </source>
</reference>
<keyword evidence="3" id="KW-0540">Nuclease</keyword>
<evidence type="ECO:0000256" key="9">
    <source>
        <dbReference type="ARBA" id="ARBA00023118"/>
    </source>
</evidence>
<dbReference type="EC" id="3.1.-.-" evidence="12"/>
<protein>
    <submittedName>
        <fullName evidence="12">CRISPR-associated endonuclease/helicase Cas3</fullName>
        <ecNumber evidence="12">3.1.-.-</ecNumber>
        <ecNumber evidence="12">3.6.4.-</ecNumber>
    </submittedName>
</protein>
<proteinExistence type="inferred from homology"/>
<dbReference type="GO" id="GO:0016787">
    <property type="term" value="F:hydrolase activity"/>
    <property type="evidence" value="ECO:0007669"/>
    <property type="project" value="UniProtKB-KW"/>
</dbReference>
<evidence type="ECO:0000256" key="5">
    <source>
        <dbReference type="ARBA" id="ARBA00022741"/>
    </source>
</evidence>
<keyword evidence="5" id="KW-0547">Nucleotide-binding</keyword>
<keyword evidence="6 12" id="KW-0378">Hydrolase</keyword>
<evidence type="ECO:0000256" key="8">
    <source>
        <dbReference type="ARBA" id="ARBA00022840"/>
    </source>
</evidence>
<evidence type="ECO:0000256" key="6">
    <source>
        <dbReference type="ARBA" id="ARBA00022801"/>
    </source>
</evidence>
<dbReference type="InterPro" id="IPR054712">
    <property type="entry name" value="Cas3-like_dom"/>
</dbReference>
<dbReference type="GO" id="GO:0004519">
    <property type="term" value="F:endonuclease activity"/>
    <property type="evidence" value="ECO:0007669"/>
    <property type="project" value="UniProtKB-KW"/>
</dbReference>
<dbReference type="InterPro" id="IPR014001">
    <property type="entry name" value="Helicase_ATP-bd"/>
</dbReference>
<dbReference type="CDD" id="cd09641">
    <property type="entry name" value="Cas3''_I"/>
    <property type="match status" value="1"/>
</dbReference>
<evidence type="ECO:0000256" key="4">
    <source>
        <dbReference type="ARBA" id="ARBA00022723"/>
    </source>
</evidence>
<evidence type="ECO:0000259" key="11">
    <source>
        <dbReference type="PROSITE" id="PS51643"/>
    </source>
</evidence>
<keyword evidence="8" id="KW-0067">ATP-binding</keyword>
<dbReference type="SUPFAM" id="SSF52540">
    <property type="entry name" value="P-loop containing nucleoside triphosphate hydrolases"/>
    <property type="match status" value="1"/>
</dbReference>
<accession>A0ABS4K6N4</accession>
<evidence type="ECO:0000313" key="13">
    <source>
        <dbReference type="Proteomes" id="UP001519308"/>
    </source>
</evidence>
<dbReference type="InterPro" id="IPR001650">
    <property type="entry name" value="Helicase_C-like"/>
</dbReference>